<evidence type="ECO:0000256" key="4">
    <source>
        <dbReference type="SAM" id="Phobius"/>
    </source>
</evidence>
<dbReference type="GO" id="GO:0055028">
    <property type="term" value="C:cortical microtubule"/>
    <property type="evidence" value="ECO:0007669"/>
    <property type="project" value="TreeGrafter"/>
</dbReference>
<dbReference type="GO" id="GO:0072699">
    <property type="term" value="P:protein localization to cortical microtubule cytoskeleton"/>
    <property type="evidence" value="ECO:0007669"/>
    <property type="project" value="TreeGrafter"/>
</dbReference>
<feature type="compositionally biased region" description="Polar residues" evidence="3">
    <location>
        <begin position="350"/>
        <end position="368"/>
    </location>
</feature>
<dbReference type="PANTHER" id="PTHR31342:SF35">
    <property type="entry name" value="PROTEIN CHUP1, CHLOROPLASTIC-LIKE"/>
    <property type="match status" value="1"/>
</dbReference>
<evidence type="ECO:0000256" key="3">
    <source>
        <dbReference type="SAM" id="MobiDB-lite"/>
    </source>
</evidence>
<sequence>MIIKVSFLLVASVAAFKISHTKATKRNGKVKCSGSDGSHLEQEFEVRENSTANANHVTQNEEKEIKIEVPQNLLTGEFKDLEVLVGGEKMNNVTKREVLQKLVQSSKQREVNLERKLLELNGLREEQLVIAQMKKQLEEKTEKLDFLEKTIASLHSEREVIQEKTREGLMSKKQLDIAKKMINEMQRKKDVMVNAKPIREHILMLQQQVTEFGKYNSSDENVMGNKKLKDVQNMEVEVLKLKRKNKELELEKREMGIKLATVQARIITEEEIGAQIKQEITDLHNVHEELLEQVERLQRNRFDMVEEVVYQRWLYTLLKFEVQDHKKQSRKALRRDRSQNSSKEFHANMLASTTSDVELESVSSNATLDESDEIETTTFESSSSSQSSSSSMKMKKDWSNKISSKGRNFLSKPGLIHRFSMPMVASDVSESCGDANSSIINLSPNVNSTSKSLESTTTPQKKRVSFSDSVKLSTYKDIPEILNNAKDDQKTRSGHIVELVSNVVSSTNIGSIEENEGAKKNKIGHSDEVCSRNDHVSRKHDRIKIMHLLAFLFFLLILLACLMIK</sequence>
<evidence type="ECO:0000256" key="1">
    <source>
        <dbReference type="ARBA" id="ARBA00023054"/>
    </source>
</evidence>
<feature type="region of interest" description="Disordered" evidence="3">
    <location>
        <begin position="328"/>
        <end position="398"/>
    </location>
</feature>
<evidence type="ECO:0008006" key="8">
    <source>
        <dbReference type="Google" id="ProtNLM"/>
    </source>
</evidence>
<evidence type="ECO:0000313" key="6">
    <source>
        <dbReference type="EMBL" id="KAK7411259.1"/>
    </source>
</evidence>
<feature type="compositionally biased region" description="Low complexity" evidence="3">
    <location>
        <begin position="381"/>
        <end position="391"/>
    </location>
</feature>
<keyword evidence="5" id="KW-0732">Signal</keyword>
<evidence type="ECO:0000256" key="5">
    <source>
        <dbReference type="SAM" id="SignalP"/>
    </source>
</evidence>
<keyword evidence="7" id="KW-1185">Reference proteome</keyword>
<dbReference type="EMBL" id="JAYMYS010000001">
    <property type="protein sequence ID" value="KAK7411259.1"/>
    <property type="molecule type" value="Genomic_DNA"/>
</dbReference>
<protein>
    <recommendedName>
        <fullName evidence="8">Protein CHUP1, chloroplastic</fullName>
    </recommendedName>
</protein>
<keyword evidence="1 2" id="KW-0175">Coiled coil</keyword>
<comment type="caution">
    <text evidence="6">The sequence shown here is derived from an EMBL/GenBank/DDBJ whole genome shotgun (WGS) entry which is preliminary data.</text>
</comment>
<keyword evidence="4" id="KW-0812">Transmembrane</keyword>
<feature type="chain" id="PRO_5042862073" description="Protein CHUP1, chloroplastic" evidence="5">
    <location>
        <begin position="16"/>
        <end position="565"/>
    </location>
</feature>
<feature type="coiled-coil region" evidence="2">
    <location>
        <begin position="96"/>
        <end position="164"/>
    </location>
</feature>
<organism evidence="6 7">
    <name type="scientific">Psophocarpus tetragonolobus</name>
    <name type="common">Winged bean</name>
    <name type="synonym">Dolichos tetragonolobus</name>
    <dbReference type="NCBI Taxonomy" id="3891"/>
    <lineage>
        <taxon>Eukaryota</taxon>
        <taxon>Viridiplantae</taxon>
        <taxon>Streptophyta</taxon>
        <taxon>Embryophyta</taxon>
        <taxon>Tracheophyta</taxon>
        <taxon>Spermatophyta</taxon>
        <taxon>Magnoliopsida</taxon>
        <taxon>eudicotyledons</taxon>
        <taxon>Gunneridae</taxon>
        <taxon>Pentapetalae</taxon>
        <taxon>rosids</taxon>
        <taxon>fabids</taxon>
        <taxon>Fabales</taxon>
        <taxon>Fabaceae</taxon>
        <taxon>Papilionoideae</taxon>
        <taxon>50 kb inversion clade</taxon>
        <taxon>NPAAA clade</taxon>
        <taxon>indigoferoid/millettioid clade</taxon>
        <taxon>Phaseoleae</taxon>
        <taxon>Psophocarpus</taxon>
    </lineage>
</organism>
<evidence type="ECO:0000256" key="2">
    <source>
        <dbReference type="SAM" id="Coils"/>
    </source>
</evidence>
<feature type="compositionally biased region" description="Basic and acidic residues" evidence="3">
    <location>
        <begin position="335"/>
        <end position="346"/>
    </location>
</feature>
<gene>
    <name evidence="6" type="ORF">VNO78_02692</name>
</gene>
<accession>A0AAN9SZT1</accession>
<feature type="signal peptide" evidence="5">
    <location>
        <begin position="1"/>
        <end position="15"/>
    </location>
</feature>
<dbReference type="PANTHER" id="PTHR31342">
    <property type="entry name" value="PROTEIN CHUP1, CHLOROPLASTIC"/>
    <property type="match status" value="1"/>
</dbReference>
<proteinExistence type="predicted"/>
<name>A0AAN9SZT1_PSOTE</name>
<evidence type="ECO:0000313" key="7">
    <source>
        <dbReference type="Proteomes" id="UP001386955"/>
    </source>
</evidence>
<feature type="coiled-coil region" evidence="2">
    <location>
        <begin position="231"/>
        <end position="307"/>
    </location>
</feature>
<dbReference type="AlphaFoldDB" id="A0AAN9SZT1"/>
<keyword evidence="4" id="KW-0472">Membrane</keyword>
<reference evidence="6 7" key="1">
    <citation type="submission" date="2024-01" db="EMBL/GenBank/DDBJ databases">
        <title>The genomes of 5 underutilized Papilionoideae crops provide insights into root nodulation and disease resistanc.</title>
        <authorList>
            <person name="Jiang F."/>
        </authorList>
    </citation>
    <scope>NUCLEOTIDE SEQUENCE [LARGE SCALE GENOMIC DNA]</scope>
    <source>
        <strain evidence="6">DUOXIRENSHENG_FW03</strain>
        <tissue evidence="6">Leaves</tissue>
    </source>
</reference>
<keyword evidence="4" id="KW-1133">Transmembrane helix</keyword>
<dbReference type="Proteomes" id="UP001386955">
    <property type="component" value="Unassembled WGS sequence"/>
</dbReference>
<dbReference type="InterPro" id="IPR040265">
    <property type="entry name" value="CHUP1/IPGA1-like"/>
</dbReference>
<feature type="transmembrane region" description="Helical" evidence="4">
    <location>
        <begin position="545"/>
        <end position="564"/>
    </location>
</feature>